<dbReference type="STRING" id="335543.Sfum_3283"/>
<keyword evidence="9" id="KW-1185">Reference proteome</keyword>
<keyword evidence="3" id="KW-0378">Hydrolase</keyword>
<dbReference type="PANTHER" id="PTHR30471">
    <property type="entry name" value="DNA REPAIR PROTEIN RADC"/>
    <property type="match status" value="1"/>
</dbReference>
<name>A0LNF4_SYNFM</name>
<dbReference type="CDD" id="cd08071">
    <property type="entry name" value="MPN_DUF2466"/>
    <property type="match status" value="1"/>
</dbReference>
<dbReference type="HOGENOM" id="CLU_073529_0_0_7"/>
<dbReference type="AlphaFoldDB" id="A0LNF4"/>
<dbReference type="InterPro" id="IPR046778">
    <property type="entry name" value="UPF0758_N"/>
</dbReference>
<dbReference type="Pfam" id="PF20582">
    <property type="entry name" value="UPF0758_N"/>
    <property type="match status" value="1"/>
</dbReference>
<keyword evidence="2" id="KW-0479">Metal-binding</keyword>
<dbReference type="NCBIfam" id="TIGR00608">
    <property type="entry name" value="radc"/>
    <property type="match status" value="1"/>
</dbReference>
<keyword evidence="5" id="KW-0482">Metalloprotease</keyword>
<dbReference type="FunCoup" id="A0LNF4">
    <property type="interactions" value="210"/>
</dbReference>
<dbReference type="InParanoid" id="A0LNF4"/>
<dbReference type="EMBL" id="CP000478">
    <property type="protein sequence ID" value="ABK18956.1"/>
    <property type="molecule type" value="Genomic_DNA"/>
</dbReference>
<dbReference type="NCBIfam" id="NF000642">
    <property type="entry name" value="PRK00024.1"/>
    <property type="match status" value="1"/>
</dbReference>
<evidence type="ECO:0000256" key="1">
    <source>
        <dbReference type="ARBA" id="ARBA00022670"/>
    </source>
</evidence>
<dbReference type="Pfam" id="PF04002">
    <property type="entry name" value="RadC"/>
    <property type="match status" value="1"/>
</dbReference>
<evidence type="ECO:0000313" key="8">
    <source>
        <dbReference type="EMBL" id="ABK18956.1"/>
    </source>
</evidence>
<dbReference type="GO" id="GO:0046872">
    <property type="term" value="F:metal ion binding"/>
    <property type="evidence" value="ECO:0007669"/>
    <property type="project" value="UniProtKB-KW"/>
</dbReference>
<evidence type="ECO:0000256" key="3">
    <source>
        <dbReference type="ARBA" id="ARBA00022801"/>
    </source>
</evidence>
<protein>
    <submittedName>
        <fullName evidence="8">DNA repair protein RadC</fullName>
    </submittedName>
</protein>
<keyword evidence="4" id="KW-0862">Zinc</keyword>
<dbReference type="Gene3D" id="3.40.140.10">
    <property type="entry name" value="Cytidine Deaminase, domain 2"/>
    <property type="match status" value="1"/>
</dbReference>
<dbReference type="InterPro" id="IPR037518">
    <property type="entry name" value="MPN"/>
</dbReference>
<evidence type="ECO:0000256" key="6">
    <source>
        <dbReference type="RuleBase" id="RU003797"/>
    </source>
</evidence>
<dbReference type="SUPFAM" id="SSF47781">
    <property type="entry name" value="RuvA domain 2-like"/>
    <property type="match status" value="1"/>
</dbReference>
<dbReference type="InterPro" id="IPR010994">
    <property type="entry name" value="RuvA_2-like"/>
</dbReference>
<dbReference type="Proteomes" id="UP000001784">
    <property type="component" value="Chromosome"/>
</dbReference>
<dbReference type="GO" id="GO:0006508">
    <property type="term" value="P:proteolysis"/>
    <property type="evidence" value="ECO:0007669"/>
    <property type="project" value="UniProtKB-KW"/>
</dbReference>
<feature type="domain" description="MPN" evidence="7">
    <location>
        <begin position="102"/>
        <end position="224"/>
    </location>
</feature>
<accession>A0LNF4</accession>
<dbReference type="InterPro" id="IPR001405">
    <property type="entry name" value="UPF0758"/>
</dbReference>
<keyword evidence="1" id="KW-0645">Protease</keyword>
<evidence type="ECO:0000256" key="2">
    <source>
        <dbReference type="ARBA" id="ARBA00022723"/>
    </source>
</evidence>
<dbReference type="OrthoDB" id="9804482at2"/>
<reference evidence="8 9" key="1">
    <citation type="submission" date="2006-10" db="EMBL/GenBank/DDBJ databases">
        <title>Complete sequence of Syntrophobacter fumaroxidans MPOB.</title>
        <authorList>
            <consortium name="US DOE Joint Genome Institute"/>
            <person name="Copeland A."/>
            <person name="Lucas S."/>
            <person name="Lapidus A."/>
            <person name="Barry K."/>
            <person name="Detter J.C."/>
            <person name="Glavina del Rio T."/>
            <person name="Hammon N."/>
            <person name="Israni S."/>
            <person name="Pitluck S."/>
            <person name="Goltsman E.G."/>
            <person name="Martinez M."/>
            <person name="Schmutz J."/>
            <person name="Larimer F."/>
            <person name="Land M."/>
            <person name="Hauser L."/>
            <person name="Kyrpides N."/>
            <person name="Kim E."/>
            <person name="Boone D.R."/>
            <person name="Brockman F."/>
            <person name="Culley D."/>
            <person name="Ferry J."/>
            <person name="Gunsalus R."/>
            <person name="McInerney M.J."/>
            <person name="Morrison M."/>
            <person name="Plugge C."/>
            <person name="Rohlin L."/>
            <person name="Scholten J."/>
            <person name="Sieber J."/>
            <person name="Stams A.J.M."/>
            <person name="Worm P."/>
            <person name="Henstra A.M."/>
            <person name="Richardson P."/>
        </authorList>
    </citation>
    <scope>NUCLEOTIDE SEQUENCE [LARGE SCALE GENOMIC DNA]</scope>
    <source>
        <strain evidence="9">DSM 10017 / MPOB</strain>
    </source>
</reference>
<dbReference type="GO" id="GO:0008237">
    <property type="term" value="F:metallopeptidase activity"/>
    <property type="evidence" value="ECO:0007669"/>
    <property type="project" value="UniProtKB-KW"/>
</dbReference>
<dbReference type="KEGG" id="sfu:Sfum_3283"/>
<evidence type="ECO:0000256" key="5">
    <source>
        <dbReference type="ARBA" id="ARBA00023049"/>
    </source>
</evidence>
<dbReference type="PANTHER" id="PTHR30471:SF3">
    <property type="entry name" value="UPF0758 PROTEIN YEES-RELATED"/>
    <property type="match status" value="1"/>
</dbReference>
<dbReference type="Gene3D" id="1.10.150.20">
    <property type="entry name" value="5' to 3' exonuclease, C-terminal subdomain"/>
    <property type="match status" value="1"/>
</dbReference>
<sequence length="225" mass="24999">MGSGNEGHRARLRERFGRSGLSGFHDHEVLELLLSYAIPRRDVKPLAKDLLSRFGSLAAVLDAPPAVLRNVPGIGPNAAALLSILPELFTRYRESRWHREETFNSTRGAVSYLSALLCTERSEKFCILALNSTNDLIQMEEIQRGSVNRTAVFPRLVVEASLKHRATAVILAHNHPGGDPNPSAADQQLTRRLKRILNDLDIIVHDHIIIAGPRYYSFAEHGGLE</sequence>
<dbReference type="eggNOG" id="COG2003">
    <property type="taxonomic scope" value="Bacteria"/>
</dbReference>
<comment type="similarity">
    <text evidence="6">Belongs to the UPF0758 family.</text>
</comment>
<organism evidence="8 9">
    <name type="scientific">Syntrophobacter fumaroxidans (strain DSM 10017 / MPOB)</name>
    <dbReference type="NCBI Taxonomy" id="335543"/>
    <lineage>
        <taxon>Bacteria</taxon>
        <taxon>Pseudomonadati</taxon>
        <taxon>Thermodesulfobacteriota</taxon>
        <taxon>Syntrophobacteria</taxon>
        <taxon>Syntrophobacterales</taxon>
        <taxon>Syntrophobacteraceae</taxon>
        <taxon>Syntrophobacter</taxon>
    </lineage>
</organism>
<dbReference type="InterPro" id="IPR025657">
    <property type="entry name" value="RadC_JAB"/>
</dbReference>
<gene>
    <name evidence="8" type="ordered locus">Sfum_3283</name>
</gene>
<evidence type="ECO:0000313" key="9">
    <source>
        <dbReference type="Proteomes" id="UP000001784"/>
    </source>
</evidence>
<evidence type="ECO:0000256" key="4">
    <source>
        <dbReference type="ARBA" id="ARBA00022833"/>
    </source>
</evidence>
<evidence type="ECO:0000259" key="7">
    <source>
        <dbReference type="PROSITE" id="PS50249"/>
    </source>
</evidence>
<dbReference type="PROSITE" id="PS50249">
    <property type="entry name" value="MPN"/>
    <property type="match status" value="1"/>
</dbReference>
<dbReference type="RefSeq" id="WP_011700081.1">
    <property type="nucleotide sequence ID" value="NC_008554.1"/>
</dbReference>
<proteinExistence type="inferred from homology"/>